<accession>A0ABC9GAC5</accession>
<dbReference type="Proteomes" id="UP001497457">
    <property type="component" value="Chromosome 8b"/>
</dbReference>
<gene>
    <name evidence="2" type="ORF">URODEC1_LOCUS113727</name>
</gene>
<evidence type="ECO:0000313" key="3">
    <source>
        <dbReference type="Proteomes" id="UP001497457"/>
    </source>
</evidence>
<feature type="region of interest" description="Disordered" evidence="1">
    <location>
        <begin position="107"/>
        <end position="150"/>
    </location>
</feature>
<dbReference type="Pfam" id="PF05212">
    <property type="entry name" value="DUF707"/>
    <property type="match status" value="1"/>
</dbReference>
<evidence type="ECO:0000256" key="1">
    <source>
        <dbReference type="SAM" id="MobiDB-lite"/>
    </source>
</evidence>
<name>A0ABC9GAC5_9POAL</name>
<evidence type="ECO:0000313" key="2">
    <source>
        <dbReference type="EMBL" id="CAL5090143.1"/>
    </source>
</evidence>
<reference evidence="2 3" key="2">
    <citation type="submission" date="2024-10" db="EMBL/GenBank/DDBJ databases">
        <authorList>
            <person name="Ryan C."/>
        </authorList>
    </citation>
    <scope>NUCLEOTIDE SEQUENCE [LARGE SCALE GENOMIC DNA]</scope>
</reference>
<dbReference type="PANTHER" id="PTHR31210:SF84">
    <property type="entry name" value="OS07G0414700 PROTEIN"/>
    <property type="match status" value="1"/>
</dbReference>
<proteinExistence type="predicted"/>
<dbReference type="AlphaFoldDB" id="A0ABC9GAC5"/>
<keyword evidence="3" id="KW-1185">Reference proteome</keyword>
<feature type="compositionally biased region" description="Basic residues" evidence="1">
    <location>
        <begin position="114"/>
        <end position="128"/>
    </location>
</feature>
<protein>
    <submittedName>
        <fullName evidence="2">Uncharacterized protein</fullName>
    </submittedName>
</protein>
<dbReference type="PANTHER" id="PTHR31210">
    <property type="entry name" value="OS06G0731900 PROTEIN"/>
    <property type="match status" value="1"/>
</dbReference>
<sequence>MDDNKQPSPRPQPLPSLPIPLSLTRRRNLSIHSHPIPFSLTRRRMGSAFSTGKSGGTSSLLKVGRAAKLVCVALLLFAAGAVATLHHDDSSPPAWIPRNRKILRAEAAAAAAGRTRRSRHAMQRRRPASGREPLPRGLAHETSNLEMEPSLAGDPERLMKQQQQEAAAAAPAAPPPKRKSLLAVPVGIKNKDVVNRLVSKFPADDFAVMLFHYDGAVEQWGDFDWSERAVHVAAKGQSKWWFAKRFLQPDIVAAYDYVFIWDEDIEVDAFDPVRYLDVVRREGLEVSQPALDRRSEIHHAITTRALLPTEDGVHRRVRDARCDDGDGAPPCVGWVEVMVPVFSRAAWRCAWGMVQNDLIHGWGLDYKVGYCAPGDRAVTVGVVDSEYVLHRGVPVLGGGGGSKSAGRVAVRRRSQKEMLLFNRRWEVAAAEDKTWTDPYAAEPAREPSSG</sequence>
<dbReference type="EMBL" id="OZ075118">
    <property type="protein sequence ID" value="CAL5090143.1"/>
    <property type="molecule type" value="Genomic_DNA"/>
</dbReference>
<dbReference type="InterPro" id="IPR007877">
    <property type="entry name" value="DUF707"/>
</dbReference>
<feature type="region of interest" description="Disordered" evidence="1">
    <location>
        <begin position="158"/>
        <end position="177"/>
    </location>
</feature>
<organism evidence="2 3">
    <name type="scientific">Urochloa decumbens</name>
    <dbReference type="NCBI Taxonomy" id="240449"/>
    <lineage>
        <taxon>Eukaryota</taxon>
        <taxon>Viridiplantae</taxon>
        <taxon>Streptophyta</taxon>
        <taxon>Embryophyta</taxon>
        <taxon>Tracheophyta</taxon>
        <taxon>Spermatophyta</taxon>
        <taxon>Magnoliopsida</taxon>
        <taxon>Liliopsida</taxon>
        <taxon>Poales</taxon>
        <taxon>Poaceae</taxon>
        <taxon>PACMAD clade</taxon>
        <taxon>Panicoideae</taxon>
        <taxon>Panicodae</taxon>
        <taxon>Paniceae</taxon>
        <taxon>Melinidinae</taxon>
        <taxon>Urochloa</taxon>
    </lineage>
</organism>
<reference evidence="3" key="1">
    <citation type="submission" date="2024-06" db="EMBL/GenBank/DDBJ databases">
        <authorList>
            <person name="Ryan C."/>
        </authorList>
    </citation>
    <scope>NUCLEOTIDE SEQUENCE [LARGE SCALE GENOMIC DNA]</scope>
</reference>